<dbReference type="AlphaFoldDB" id="A0A2M9C0D4"/>
<keyword evidence="1" id="KW-0472">Membrane</keyword>
<feature type="transmembrane region" description="Helical" evidence="1">
    <location>
        <begin position="68"/>
        <end position="92"/>
    </location>
</feature>
<accession>A0A2M9C0D4</accession>
<name>A0A2M9C0D4_9MICO</name>
<dbReference type="EMBL" id="PGFB01000002">
    <property type="protein sequence ID" value="PJJ63806.1"/>
    <property type="molecule type" value="Genomic_DNA"/>
</dbReference>
<keyword evidence="1" id="KW-0812">Transmembrane</keyword>
<dbReference type="Proteomes" id="UP000230161">
    <property type="component" value="Unassembled WGS sequence"/>
</dbReference>
<evidence type="ECO:0000313" key="3">
    <source>
        <dbReference type="Proteomes" id="UP000230161"/>
    </source>
</evidence>
<evidence type="ECO:0000313" key="2">
    <source>
        <dbReference type="EMBL" id="PJJ63806.1"/>
    </source>
</evidence>
<sequence>MSAHPIYARVTRRETRSPRSVLAITLAVILIVVFVWVGTEIVLALLGQPALLAAPADMFASALGVGDLPGGIVATAGIVVAALGLVLTIAALTQGRRARHVLGTERAATVVDNEVIASALARHASSAGNVDPDNTTVSVSHRRAVVYLTPTSGIPVNRDAVSEAVTQQLASYGLHPTVRARVRISEKAKVGA</sequence>
<gene>
    <name evidence="2" type="ORF">CLV54_1482</name>
</gene>
<feature type="transmembrane region" description="Helical" evidence="1">
    <location>
        <begin position="21"/>
        <end position="48"/>
    </location>
</feature>
<organism evidence="2 3">
    <name type="scientific">Compostimonas suwonensis</name>
    <dbReference type="NCBI Taxonomy" id="1048394"/>
    <lineage>
        <taxon>Bacteria</taxon>
        <taxon>Bacillati</taxon>
        <taxon>Actinomycetota</taxon>
        <taxon>Actinomycetes</taxon>
        <taxon>Micrococcales</taxon>
        <taxon>Microbacteriaceae</taxon>
        <taxon>Compostimonas</taxon>
    </lineage>
</organism>
<dbReference type="OrthoDB" id="5126451at2"/>
<proteinExistence type="predicted"/>
<evidence type="ECO:0008006" key="4">
    <source>
        <dbReference type="Google" id="ProtNLM"/>
    </source>
</evidence>
<protein>
    <recommendedName>
        <fullName evidence="4">Alkaline shock family protein YloU</fullName>
    </recommendedName>
</protein>
<keyword evidence="1" id="KW-1133">Transmembrane helix</keyword>
<evidence type="ECO:0000256" key="1">
    <source>
        <dbReference type="SAM" id="Phobius"/>
    </source>
</evidence>
<dbReference type="RefSeq" id="WP_100344266.1">
    <property type="nucleotide sequence ID" value="NZ_PGFB01000002.1"/>
</dbReference>
<reference evidence="2 3" key="1">
    <citation type="submission" date="2017-11" db="EMBL/GenBank/DDBJ databases">
        <title>Genomic Encyclopedia of Archaeal and Bacterial Type Strains, Phase II (KMG-II): From Individual Species to Whole Genera.</title>
        <authorList>
            <person name="Goeker M."/>
        </authorList>
    </citation>
    <scope>NUCLEOTIDE SEQUENCE [LARGE SCALE GENOMIC DNA]</scope>
    <source>
        <strain evidence="2 3">DSM 25625</strain>
    </source>
</reference>
<keyword evidence="3" id="KW-1185">Reference proteome</keyword>
<comment type="caution">
    <text evidence="2">The sequence shown here is derived from an EMBL/GenBank/DDBJ whole genome shotgun (WGS) entry which is preliminary data.</text>
</comment>